<evidence type="ECO:0000313" key="3">
    <source>
        <dbReference type="EMBL" id="NYJ01188.1"/>
    </source>
</evidence>
<dbReference type="RefSeq" id="WP_179667697.1">
    <property type="nucleotide sequence ID" value="NZ_JACCFP010000001.1"/>
</dbReference>
<reference evidence="3 4" key="1">
    <citation type="submission" date="2020-07" db="EMBL/GenBank/DDBJ databases">
        <title>Sequencing the genomes of 1000 actinobacteria strains.</title>
        <authorList>
            <person name="Klenk H.-P."/>
        </authorList>
    </citation>
    <scope>NUCLEOTIDE SEQUENCE [LARGE SCALE GENOMIC DNA]</scope>
    <source>
        <strain evidence="3 4">DSM 103833</strain>
    </source>
</reference>
<gene>
    <name evidence="3" type="ORF">HNR19_001886</name>
</gene>
<accession>A0A853C3N6</accession>
<evidence type="ECO:0000256" key="1">
    <source>
        <dbReference type="ARBA" id="ARBA00022729"/>
    </source>
</evidence>
<dbReference type="Proteomes" id="UP000530424">
    <property type="component" value="Unassembled WGS sequence"/>
</dbReference>
<dbReference type="AlphaFoldDB" id="A0A853C3N6"/>
<comment type="caution">
    <text evidence="3">The sequence shown here is derived from an EMBL/GenBank/DDBJ whole genome shotgun (WGS) entry which is preliminary data.</text>
</comment>
<dbReference type="InterPro" id="IPR043504">
    <property type="entry name" value="Peptidase_S1_PA_chymotrypsin"/>
</dbReference>
<evidence type="ECO:0000313" key="4">
    <source>
        <dbReference type="Proteomes" id="UP000530424"/>
    </source>
</evidence>
<dbReference type="PANTHER" id="PTHR15462">
    <property type="entry name" value="SERINE PROTEASE"/>
    <property type="match status" value="1"/>
</dbReference>
<feature type="chain" id="PRO_5038493166" evidence="2">
    <location>
        <begin position="27"/>
        <end position="319"/>
    </location>
</feature>
<name>A0A853C3N6_9ACTN</name>
<dbReference type="InterPro" id="IPR050966">
    <property type="entry name" value="Glutamyl_endopeptidase"/>
</dbReference>
<feature type="signal peptide" evidence="2">
    <location>
        <begin position="1"/>
        <end position="26"/>
    </location>
</feature>
<dbReference type="Gene3D" id="2.40.10.10">
    <property type="entry name" value="Trypsin-like serine proteases"/>
    <property type="match status" value="2"/>
</dbReference>
<dbReference type="SUPFAM" id="SSF50494">
    <property type="entry name" value="Trypsin-like serine proteases"/>
    <property type="match status" value="1"/>
</dbReference>
<evidence type="ECO:0000256" key="2">
    <source>
        <dbReference type="SAM" id="SignalP"/>
    </source>
</evidence>
<protein>
    <submittedName>
        <fullName evidence="3">V8-like Glu-specific endopeptidase</fullName>
    </submittedName>
</protein>
<keyword evidence="1 2" id="KW-0732">Signal</keyword>
<proteinExistence type="predicted"/>
<dbReference type="PANTHER" id="PTHR15462:SF19">
    <property type="entry name" value="PEPTIDASE S1 DOMAIN-CONTAINING PROTEIN"/>
    <property type="match status" value="1"/>
</dbReference>
<dbReference type="EMBL" id="JACCFP010000001">
    <property type="protein sequence ID" value="NYJ01188.1"/>
    <property type="molecule type" value="Genomic_DNA"/>
</dbReference>
<keyword evidence="4" id="KW-1185">Reference proteome</keyword>
<organism evidence="3 4">
    <name type="scientific">Nocardioides thalensis</name>
    <dbReference type="NCBI Taxonomy" id="1914755"/>
    <lineage>
        <taxon>Bacteria</taxon>
        <taxon>Bacillati</taxon>
        <taxon>Actinomycetota</taxon>
        <taxon>Actinomycetes</taxon>
        <taxon>Propionibacteriales</taxon>
        <taxon>Nocardioidaceae</taxon>
        <taxon>Nocardioides</taxon>
    </lineage>
</organism>
<sequence>MTPVRRLGVVLVTGLALVAGTGSIPANGGATAPATTALVAESADDDVSSYAGAVGPQTSKRAVLDYWTPERMAAARPIEEVLGLLPEVDASVEPAGAVPAARGRVPVPKTAGKLFFTTNQGGAVCSAATVKSRRGNQVITAGHCVNSGPGGQGWFDNFLFVPKYHKRRAPYGKWAYSRVWAFNGWINDGKFRYDQAVIQFQKRNGRKLARVTGANRVKLGANQRQRGVRIWGWPAEGPRYNGQVAKRCDGPTKRRGRTQDAIMRCPMTGGASGGPWLLKKGRKKNTGIIWAVTSRRTIGSRPKLLLAAPLPRATKRLIH</sequence>
<dbReference type="InterPro" id="IPR009003">
    <property type="entry name" value="Peptidase_S1_PA"/>
</dbReference>